<dbReference type="Proteomes" id="UP000054097">
    <property type="component" value="Unassembled WGS sequence"/>
</dbReference>
<dbReference type="HOGENOM" id="CLU_021658_0_0_1"/>
<evidence type="ECO:0000313" key="4">
    <source>
        <dbReference type="Proteomes" id="UP000054097"/>
    </source>
</evidence>
<dbReference type="AlphaFoldDB" id="A0A0C2X1R1"/>
<dbReference type="OrthoDB" id="5569250at2759"/>
<evidence type="ECO:0000256" key="1">
    <source>
        <dbReference type="SAM" id="MobiDB-lite"/>
    </source>
</evidence>
<sequence>MADEVSPSVASTSQVQFPTNIHYDPHKRDELARAIKPPNGISTRELTLQRFAELLNFSTEQDQRPKVDIGRPPNTITSTSCTKFLNTIVAKLTGENAVRIQFHEHGSQAPEDGRDGTLCRPGLIAHDKSLSTVELEPESQPPSSRTRSKAQNLTSNVEANVPAWTQLEATAEFHSSDDTLDASIIKALSYTAYHLLTRPDRVIVPGFYFSRTRLSLILTGASGTCYTNLEWTNTDHMKLLRDFVYRVIKPSQNMIDPTITRNPSGSFDIHISGAIYNECELLWLGRPIGRRTTIFLTNHPTVRIIKEQYLHTASVEAKLVKTIHRKCRAPGVVLIDDHQEFRDGDMVIACTIGKAFPDGKTRYKSRLALEDLGTPIMGTTRFVYTQENIIHRDISDGNVLFRKVPTREPASASGTAASHDASTFCSVLHLLNDNHPPDATEILVIDWEHSAVYKEQGAQESAGTPIFVARAAVRLQALHPGSGAYLPFGMPDLIPEALERYKKILKKRWEQFPARPDEALVIKKTPEVTRDWYHELRHDAESCFWLLVWWAIRVRPDNDMAASKICPAFWAFLVAPTDATRDARKGLLATIAQDQGWLDPAYAPMEDLIRNMALYLQADLHWVTKAQPPEMKDPEYLHEVFQRHIFNFLVKNKDEPFLSQGRHIQSRAVEEINRTPLLRGAWR</sequence>
<reference evidence="4" key="2">
    <citation type="submission" date="2015-01" db="EMBL/GenBank/DDBJ databases">
        <title>Evolutionary Origins and Diversification of the Mycorrhizal Mutualists.</title>
        <authorList>
            <consortium name="DOE Joint Genome Institute"/>
            <consortium name="Mycorrhizal Genomics Consortium"/>
            <person name="Kohler A."/>
            <person name="Kuo A."/>
            <person name="Nagy L.G."/>
            <person name="Floudas D."/>
            <person name="Copeland A."/>
            <person name="Barry K.W."/>
            <person name="Cichocki N."/>
            <person name="Veneault-Fourrey C."/>
            <person name="LaButti K."/>
            <person name="Lindquist E.A."/>
            <person name="Lipzen A."/>
            <person name="Lundell T."/>
            <person name="Morin E."/>
            <person name="Murat C."/>
            <person name="Riley R."/>
            <person name="Ohm R."/>
            <person name="Sun H."/>
            <person name="Tunlid A."/>
            <person name="Henrissat B."/>
            <person name="Grigoriev I.V."/>
            <person name="Hibbett D.S."/>
            <person name="Martin F."/>
        </authorList>
    </citation>
    <scope>NUCLEOTIDE SEQUENCE [LARGE SCALE GENOMIC DNA]</scope>
    <source>
        <strain evidence="4">MAFF 305830</strain>
    </source>
</reference>
<name>A0A0C2X1R1_SERVB</name>
<feature type="compositionally biased region" description="Polar residues" evidence="1">
    <location>
        <begin position="8"/>
        <end position="19"/>
    </location>
</feature>
<accession>A0A0C2X1R1</accession>
<reference evidence="3 4" key="1">
    <citation type="submission" date="2014-04" db="EMBL/GenBank/DDBJ databases">
        <authorList>
            <consortium name="DOE Joint Genome Institute"/>
            <person name="Kuo A."/>
            <person name="Zuccaro A."/>
            <person name="Kohler A."/>
            <person name="Nagy L.G."/>
            <person name="Floudas D."/>
            <person name="Copeland A."/>
            <person name="Barry K.W."/>
            <person name="Cichocki N."/>
            <person name="Veneault-Fourrey C."/>
            <person name="LaButti K."/>
            <person name="Lindquist E.A."/>
            <person name="Lipzen A."/>
            <person name="Lundell T."/>
            <person name="Morin E."/>
            <person name="Murat C."/>
            <person name="Sun H."/>
            <person name="Tunlid A."/>
            <person name="Henrissat B."/>
            <person name="Grigoriev I.V."/>
            <person name="Hibbett D.S."/>
            <person name="Martin F."/>
            <person name="Nordberg H.P."/>
            <person name="Cantor M.N."/>
            <person name="Hua S.X."/>
        </authorList>
    </citation>
    <scope>NUCLEOTIDE SEQUENCE [LARGE SCALE GENOMIC DNA]</scope>
    <source>
        <strain evidence="3 4">MAFF 305830</strain>
    </source>
</reference>
<gene>
    <name evidence="3" type="ORF">M408DRAFT_20516</name>
</gene>
<evidence type="ECO:0000313" key="3">
    <source>
        <dbReference type="EMBL" id="KIM32193.1"/>
    </source>
</evidence>
<dbReference type="InterPro" id="IPR040976">
    <property type="entry name" value="Pkinase_fungal"/>
</dbReference>
<protein>
    <recommendedName>
        <fullName evidence="2">Fungal-type protein kinase domain-containing protein</fullName>
    </recommendedName>
</protein>
<feature type="region of interest" description="Disordered" evidence="1">
    <location>
        <begin position="131"/>
        <end position="155"/>
    </location>
</feature>
<dbReference type="Pfam" id="PF17667">
    <property type="entry name" value="Pkinase_fungal"/>
    <property type="match status" value="1"/>
</dbReference>
<proteinExistence type="predicted"/>
<feature type="domain" description="Fungal-type protein kinase" evidence="2">
    <location>
        <begin position="381"/>
        <end position="549"/>
    </location>
</feature>
<organism evidence="3 4">
    <name type="scientific">Serendipita vermifera MAFF 305830</name>
    <dbReference type="NCBI Taxonomy" id="933852"/>
    <lineage>
        <taxon>Eukaryota</taxon>
        <taxon>Fungi</taxon>
        <taxon>Dikarya</taxon>
        <taxon>Basidiomycota</taxon>
        <taxon>Agaricomycotina</taxon>
        <taxon>Agaricomycetes</taxon>
        <taxon>Sebacinales</taxon>
        <taxon>Serendipitaceae</taxon>
        <taxon>Serendipita</taxon>
    </lineage>
</organism>
<dbReference type="EMBL" id="KN824280">
    <property type="protein sequence ID" value="KIM32193.1"/>
    <property type="molecule type" value="Genomic_DNA"/>
</dbReference>
<evidence type="ECO:0000259" key="2">
    <source>
        <dbReference type="Pfam" id="PF17667"/>
    </source>
</evidence>
<feature type="compositionally biased region" description="Polar residues" evidence="1">
    <location>
        <begin position="141"/>
        <end position="155"/>
    </location>
</feature>
<feature type="region of interest" description="Disordered" evidence="1">
    <location>
        <begin position="1"/>
        <end position="23"/>
    </location>
</feature>
<keyword evidence="4" id="KW-1185">Reference proteome</keyword>